<dbReference type="Gene3D" id="3.20.20.140">
    <property type="entry name" value="Metal-dependent hydrolases"/>
    <property type="match status" value="1"/>
</dbReference>
<feature type="compositionally biased region" description="Polar residues" evidence="1">
    <location>
        <begin position="219"/>
        <end position="235"/>
    </location>
</feature>
<feature type="compositionally biased region" description="Polar residues" evidence="1">
    <location>
        <begin position="242"/>
        <end position="252"/>
    </location>
</feature>
<evidence type="ECO:0008006" key="3">
    <source>
        <dbReference type="Google" id="ProtNLM"/>
    </source>
</evidence>
<accession>A0A7S1YSS2</accession>
<dbReference type="SUPFAM" id="SSF51556">
    <property type="entry name" value="Metallo-dependent hydrolases"/>
    <property type="match status" value="1"/>
</dbReference>
<dbReference type="InterPro" id="IPR032466">
    <property type="entry name" value="Metal_Hydrolase"/>
</dbReference>
<proteinExistence type="predicted"/>
<feature type="compositionally biased region" description="Pro residues" evidence="1">
    <location>
        <begin position="202"/>
        <end position="213"/>
    </location>
</feature>
<organism evidence="2">
    <name type="scientific">Ditylum brightwellii</name>
    <dbReference type="NCBI Taxonomy" id="49249"/>
    <lineage>
        <taxon>Eukaryota</taxon>
        <taxon>Sar</taxon>
        <taxon>Stramenopiles</taxon>
        <taxon>Ochrophyta</taxon>
        <taxon>Bacillariophyta</taxon>
        <taxon>Mediophyceae</taxon>
        <taxon>Lithodesmiophycidae</taxon>
        <taxon>Lithodesmiales</taxon>
        <taxon>Lithodesmiaceae</taxon>
        <taxon>Ditylum</taxon>
    </lineage>
</organism>
<evidence type="ECO:0000313" key="2">
    <source>
        <dbReference type="EMBL" id="CAD9318580.1"/>
    </source>
</evidence>
<dbReference type="PANTHER" id="PTHR47345:SF1">
    <property type="entry name" value="CUT9-INTERACTING PROTEIN SCN1"/>
    <property type="match status" value="1"/>
</dbReference>
<dbReference type="InterPro" id="IPR001130">
    <property type="entry name" value="TatD-like"/>
</dbReference>
<dbReference type="EMBL" id="HBGN01007771">
    <property type="protein sequence ID" value="CAD9318580.1"/>
    <property type="molecule type" value="Transcribed_RNA"/>
</dbReference>
<feature type="region of interest" description="Disordered" evidence="1">
    <location>
        <begin position="196"/>
        <end position="252"/>
    </location>
</feature>
<feature type="region of interest" description="Disordered" evidence="1">
    <location>
        <begin position="138"/>
        <end position="167"/>
    </location>
</feature>
<evidence type="ECO:0000256" key="1">
    <source>
        <dbReference type="SAM" id="MobiDB-lite"/>
    </source>
</evidence>
<gene>
    <name evidence="2" type="ORF">DBRI1063_LOCUS4939</name>
</gene>
<dbReference type="GO" id="GO:0016788">
    <property type="term" value="F:hydrolase activity, acting on ester bonds"/>
    <property type="evidence" value="ECO:0007669"/>
    <property type="project" value="InterPro"/>
</dbReference>
<dbReference type="InterPro" id="IPR053044">
    <property type="entry name" value="Metallo-hydrolase/TatD-type"/>
</dbReference>
<sequence length="252" mass="28265">MLLKQHPNAIVGEIGLCKVAKFIRTYPDGKTAALTLQQKVFQEQLQLAAKLKRPTSVHCVKSHGVLLSILKEMKEKAKLELKEIRKKKKNGGGGGGNEINESDFVRSAFPPAIGMHSFTGTAHHVKELLAFEESLYGHDTNESSKKKKKKHLHYTTTHTHDSINTHDTNTTATAATTTKIFEQQPRDKELLLPTQKTLPSQPRLPPSPPPSPTNPSNSIQCSYNQQYTHPLQSLRNFKRSQGRNTRNYTKEL</sequence>
<reference evidence="2" key="1">
    <citation type="submission" date="2021-01" db="EMBL/GenBank/DDBJ databases">
        <authorList>
            <person name="Corre E."/>
            <person name="Pelletier E."/>
            <person name="Niang G."/>
            <person name="Scheremetjew M."/>
            <person name="Finn R."/>
            <person name="Kale V."/>
            <person name="Holt S."/>
            <person name="Cochrane G."/>
            <person name="Meng A."/>
            <person name="Brown T."/>
            <person name="Cohen L."/>
        </authorList>
    </citation>
    <scope>NUCLEOTIDE SEQUENCE</scope>
    <source>
        <strain evidence="2">Pop2</strain>
    </source>
</reference>
<dbReference type="Pfam" id="PF01026">
    <property type="entry name" value="TatD_DNase"/>
    <property type="match status" value="1"/>
</dbReference>
<dbReference type="AlphaFoldDB" id="A0A7S1YSS2"/>
<name>A0A7S1YSS2_9STRA</name>
<protein>
    <recommendedName>
        <fullName evidence="3">TatD related DNase</fullName>
    </recommendedName>
</protein>
<dbReference type="PANTHER" id="PTHR47345">
    <property type="entry name" value="CUT9-INTERACTING PROTEIN SCN1"/>
    <property type="match status" value="1"/>
</dbReference>